<dbReference type="EC" id="3.6.5.-" evidence="2"/>
<dbReference type="InterPro" id="IPR045001">
    <property type="entry name" value="DRG"/>
</dbReference>
<dbReference type="Pfam" id="PF01926">
    <property type="entry name" value="MMR_HSR1"/>
    <property type="match status" value="1"/>
</dbReference>
<dbReference type="AlphaFoldDB" id="A0A9E2F654"/>
<dbReference type="InterPro" id="IPR012675">
    <property type="entry name" value="Beta-grasp_dom_sf"/>
</dbReference>
<comment type="caution">
    <text evidence="2">The sequence shown here is derived from an EMBL/GenBank/DDBJ whole genome shotgun (WGS) entry which is preliminary data.</text>
</comment>
<dbReference type="Gene3D" id="3.10.20.30">
    <property type="match status" value="1"/>
</dbReference>
<gene>
    <name evidence="2" type="primary">obg_1</name>
    <name evidence="2" type="ORF">DDT42_00884</name>
</gene>
<dbReference type="PRINTS" id="PR00326">
    <property type="entry name" value="GTP1OBG"/>
</dbReference>
<sequence>MPANLTPQYLEADKRFREAKDLEEKIGALREMMALIPKHKGTDKLRADLRRKLSKLLEEVRRRPKKSSRGYDYIPREGVAQVALLGLPNSGKSSFINTLTNAHSPVADYPFSTTTPAIGMLEFEDVQIQLIDLPPLWENTESWVFNVVRNCDLAIILLDNSSVSPGEDYLAVLDFLLKAKIGLSFVKVNEDEMQSIRTIPAIIILNKCDFAEDTGKINELYSILNDKWVIKPFSIINPHNLGSLKKEIFLNLNLIRVYTKKPGYPPDLDRPYILPKGSTLQDVASAIHKDLSKAFKYARVWCKDGSLKGMAAEKNYLVKDSDILEYHR</sequence>
<dbReference type="InterPro" id="IPR004095">
    <property type="entry name" value="TGS"/>
</dbReference>
<evidence type="ECO:0000259" key="1">
    <source>
        <dbReference type="PROSITE" id="PS51880"/>
    </source>
</evidence>
<feature type="domain" description="TGS" evidence="1">
    <location>
        <begin position="253"/>
        <end position="328"/>
    </location>
</feature>
<dbReference type="Gene3D" id="3.40.50.300">
    <property type="entry name" value="P-loop containing nucleotide triphosphate hydrolases"/>
    <property type="match status" value="1"/>
</dbReference>
<dbReference type="Pfam" id="PF02824">
    <property type="entry name" value="TGS"/>
    <property type="match status" value="1"/>
</dbReference>
<reference evidence="2 3" key="1">
    <citation type="journal article" date="2021" name="bioRxiv">
        <title>Unique metabolic strategies in Hadean analogues reveal hints for primordial physiology.</title>
        <authorList>
            <person name="Nobu M.K."/>
            <person name="Nakai R."/>
            <person name="Tamazawa S."/>
            <person name="Mori H."/>
            <person name="Toyoda A."/>
            <person name="Ijiri A."/>
            <person name="Suzuki S."/>
            <person name="Kurokawa K."/>
            <person name="Kamagata Y."/>
            <person name="Tamaki H."/>
        </authorList>
    </citation>
    <scope>NUCLEOTIDE SEQUENCE [LARGE SCALE GENOMIC DNA]</scope>
    <source>
        <strain evidence="2">BS525</strain>
    </source>
</reference>
<accession>A0A9E2F654</accession>
<keyword evidence="2" id="KW-0378">Hydrolase</keyword>
<evidence type="ECO:0000313" key="3">
    <source>
        <dbReference type="Proteomes" id="UP000811545"/>
    </source>
</evidence>
<dbReference type="PROSITE" id="PS51880">
    <property type="entry name" value="TGS"/>
    <property type="match status" value="1"/>
</dbReference>
<evidence type="ECO:0000313" key="2">
    <source>
        <dbReference type="EMBL" id="MBT9145020.1"/>
    </source>
</evidence>
<dbReference type="Gene3D" id="6.10.140.1070">
    <property type="match status" value="1"/>
</dbReference>
<protein>
    <submittedName>
        <fullName evidence="2">GTPase Obg</fullName>
        <ecNumber evidence="2">3.6.5.-</ecNumber>
    </submittedName>
</protein>
<organism evidence="2 3">
    <name type="scientific">Psychracetigena formicireducens</name>
    <dbReference type="NCBI Taxonomy" id="2986056"/>
    <lineage>
        <taxon>Bacteria</taxon>
        <taxon>Bacillati</taxon>
        <taxon>Candidatus Lithacetigenota</taxon>
        <taxon>Candidatus Psychracetigena</taxon>
    </lineage>
</organism>
<dbReference type="InterPro" id="IPR027417">
    <property type="entry name" value="P-loop_NTPase"/>
</dbReference>
<dbReference type="GO" id="GO:0003924">
    <property type="term" value="F:GTPase activity"/>
    <property type="evidence" value="ECO:0007669"/>
    <property type="project" value="InterPro"/>
</dbReference>
<dbReference type="EMBL" id="QLTW01000040">
    <property type="protein sequence ID" value="MBT9145020.1"/>
    <property type="molecule type" value="Genomic_DNA"/>
</dbReference>
<name>A0A9E2F654_PSYF1</name>
<dbReference type="SUPFAM" id="SSF81271">
    <property type="entry name" value="TGS-like"/>
    <property type="match status" value="1"/>
</dbReference>
<dbReference type="InterPro" id="IPR012676">
    <property type="entry name" value="TGS-like"/>
</dbReference>
<dbReference type="PANTHER" id="PTHR43127">
    <property type="entry name" value="DEVELOPMENTALLY-REGULATED GTP-BINDING PROTEIN 2"/>
    <property type="match status" value="1"/>
</dbReference>
<dbReference type="GO" id="GO:0005525">
    <property type="term" value="F:GTP binding"/>
    <property type="evidence" value="ECO:0007669"/>
    <property type="project" value="InterPro"/>
</dbReference>
<dbReference type="InterPro" id="IPR006073">
    <property type="entry name" value="GTP-bd"/>
</dbReference>
<dbReference type="SUPFAM" id="SSF52540">
    <property type="entry name" value="P-loop containing nucleoside triphosphate hydrolases"/>
    <property type="match status" value="1"/>
</dbReference>
<proteinExistence type="predicted"/>
<dbReference type="Proteomes" id="UP000811545">
    <property type="component" value="Unassembled WGS sequence"/>
</dbReference>